<reference evidence="2 3" key="1">
    <citation type="journal article" date="2010" name="Cell">
        <title>The genome of Naegleria gruberi illuminates early eukaryotic versatility.</title>
        <authorList>
            <person name="Fritz-Laylin L.K."/>
            <person name="Prochnik S.E."/>
            <person name="Ginger M.L."/>
            <person name="Dacks J.B."/>
            <person name="Carpenter M.L."/>
            <person name="Field M.C."/>
            <person name="Kuo A."/>
            <person name="Paredez A."/>
            <person name="Chapman J."/>
            <person name="Pham J."/>
            <person name="Shu S."/>
            <person name="Neupane R."/>
            <person name="Cipriano M."/>
            <person name="Mancuso J."/>
            <person name="Tu H."/>
            <person name="Salamov A."/>
            <person name="Lindquist E."/>
            <person name="Shapiro H."/>
            <person name="Lucas S."/>
            <person name="Grigoriev I.V."/>
            <person name="Cande W.Z."/>
            <person name="Fulton C."/>
            <person name="Rokhsar D.S."/>
            <person name="Dawson S.C."/>
        </authorList>
    </citation>
    <scope>NUCLEOTIDE SEQUENCE [LARGE SCALE GENOMIC DNA]</scope>
    <source>
        <strain evidence="2 3">NEG-M</strain>
    </source>
</reference>
<gene>
    <name evidence="2" type="ORF">NAEGRDRAFT_53782</name>
</gene>
<dbReference type="VEuPathDB" id="AmoebaDB:NAEGRDRAFT_53782"/>
<protein>
    <submittedName>
        <fullName evidence="2">Predicted protein</fullName>
    </submittedName>
</protein>
<name>D2W0Q7_NAEGR</name>
<evidence type="ECO:0000256" key="1">
    <source>
        <dbReference type="SAM" id="Phobius"/>
    </source>
</evidence>
<dbReference type="GeneID" id="8857273"/>
<dbReference type="RefSeq" id="XP_002670120.1">
    <property type="nucleotide sequence ID" value="XM_002670074.1"/>
</dbReference>
<accession>D2W0Q7</accession>
<keyword evidence="1" id="KW-0472">Membrane</keyword>
<dbReference type="Proteomes" id="UP000006671">
    <property type="component" value="Unassembled WGS sequence"/>
</dbReference>
<dbReference type="KEGG" id="ngr:NAEGRDRAFT_53782"/>
<keyword evidence="1" id="KW-1133">Transmembrane helix</keyword>
<keyword evidence="1" id="KW-0812">Transmembrane</keyword>
<organism evidence="3">
    <name type="scientific">Naegleria gruberi</name>
    <name type="common">Amoeba</name>
    <dbReference type="NCBI Taxonomy" id="5762"/>
    <lineage>
        <taxon>Eukaryota</taxon>
        <taxon>Discoba</taxon>
        <taxon>Heterolobosea</taxon>
        <taxon>Tetramitia</taxon>
        <taxon>Eutetramitia</taxon>
        <taxon>Vahlkampfiidae</taxon>
        <taxon>Naegleria</taxon>
    </lineage>
</organism>
<keyword evidence="3" id="KW-1185">Reference proteome</keyword>
<feature type="transmembrane region" description="Helical" evidence="1">
    <location>
        <begin position="66"/>
        <end position="88"/>
    </location>
</feature>
<proteinExistence type="predicted"/>
<evidence type="ECO:0000313" key="2">
    <source>
        <dbReference type="EMBL" id="EFC37376.1"/>
    </source>
</evidence>
<dbReference type="EMBL" id="GG738919">
    <property type="protein sequence ID" value="EFC37376.1"/>
    <property type="molecule type" value="Genomic_DNA"/>
</dbReference>
<sequence length="241" mass="23789">MSHSGIRVNNQTEKVIRVRLSHVGPLYEAIIQTGQSFHFDGIGNVFFTVSVEECLDETKTLRTSEIALPIVATVLGSVGGTAVVIAGLAVLGSLALPLLGVGAGSGITVGSGVVVGSTVSGTGIIAGSSGVGSGVGIGTGLAASTGLGIGSGVAVTKGIGLGTAVVTTTSVTAATGASVAITSGLTSAVSVVAGVFGKIKQIQPVNDQIERIGKEKKYSVRSNGTDINVGELNGRFTITKL</sequence>
<dbReference type="AlphaFoldDB" id="D2W0Q7"/>
<evidence type="ECO:0000313" key="3">
    <source>
        <dbReference type="Proteomes" id="UP000006671"/>
    </source>
</evidence>
<dbReference type="InParanoid" id="D2W0Q7"/>